<name>A0A497WLK0_9RHOB</name>
<dbReference type="PROSITE" id="PS51257">
    <property type="entry name" value="PROKAR_LIPOPROTEIN"/>
    <property type="match status" value="1"/>
</dbReference>
<dbReference type="EMBL" id="RCCE01000003">
    <property type="protein sequence ID" value="RLJ52046.1"/>
    <property type="molecule type" value="Genomic_DNA"/>
</dbReference>
<dbReference type="RefSeq" id="WP_121024205.1">
    <property type="nucleotide sequence ID" value="NZ_RCCE01000003.1"/>
</dbReference>
<comment type="caution">
    <text evidence="1">The sequence shown here is derived from an EMBL/GenBank/DDBJ whole genome shotgun (WGS) entry which is preliminary data.</text>
</comment>
<evidence type="ECO:0000313" key="2">
    <source>
        <dbReference type="Proteomes" id="UP000269157"/>
    </source>
</evidence>
<dbReference type="AlphaFoldDB" id="A0A497WLK0"/>
<organism evidence="1 2">
    <name type="scientific">Litoreibacter meonggei</name>
    <dbReference type="NCBI Taxonomy" id="1049199"/>
    <lineage>
        <taxon>Bacteria</taxon>
        <taxon>Pseudomonadati</taxon>
        <taxon>Pseudomonadota</taxon>
        <taxon>Alphaproteobacteria</taxon>
        <taxon>Rhodobacterales</taxon>
        <taxon>Roseobacteraceae</taxon>
        <taxon>Litoreibacter</taxon>
    </lineage>
</organism>
<reference evidence="1 2" key="1">
    <citation type="submission" date="2018-10" db="EMBL/GenBank/DDBJ databases">
        <title>Genomic Encyclopedia of Archaeal and Bacterial Type Strains, Phase II (KMG-II): from individual species to whole genera.</title>
        <authorList>
            <person name="Goeker M."/>
        </authorList>
    </citation>
    <scope>NUCLEOTIDE SEQUENCE [LARGE SCALE GENOMIC DNA]</scope>
    <source>
        <strain evidence="1 2">DSM 29466</strain>
    </source>
</reference>
<proteinExistence type="predicted"/>
<evidence type="ECO:0000313" key="1">
    <source>
        <dbReference type="EMBL" id="RLJ52046.1"/>
    </source>
</evidence>
<dbReference type="Proteomes" id="UP000269157">
    <property type="component" value="Unassembled WGS sequence"/>
</dbReference>
<accession>A0A497WLK0</accession>
<keyword evidence="2" id="KW-1185">Reference proteome</keyword>
<dbReference type="OrthoDB" id="7877343at2"/>
<sequence>MRLRFLLLLIPLGISACGDDPLASFIGGGSSKALSEITVTSDRVVLRGPTGFCVDPKSSQHGPSQAFVVFGNCAAISGNDEQPQPFVNAIATASVLPSRQNSPAIGESEVALAEFFASTSGKAVLSADGNADSVEILDSFSRNGAFFVHARDKSAPVLPGTTNTYWRGYFDVKNSVVALSVLGLKNAPVGSADGLQTLYDFGNALMEGQASRTKGAATQASGDVAKTGLLRRLFG</sequence>
<protein>
    <submittedName>
        <fullName evidence="1">Uncharacterized protein</fullName>
    </submittedName>
</protein>
<gene>
    <name evidence="1" type="ORF">BCF46_2274</name>
</gene>